<sequence length="190" mass="21778">MIDKIIDDWAEWNKTSWKWTERKGLDEAEYWGDCIFLKVFEKDCIKELKEKLKAALNEKCNTKLCLKCHVLRDVGISGICKICLDGSGNESSEKVCKDGLMHRYLDDKCIECGKVHSLQQGLVSSRLEDSPVESSTRKGMCKICGKVKSLDDCMGIDDDTFCSIECFNIRMQYLSSISDVIRRVHRMDDN</sequence>
<dbReference type="AlphaFoldDB" id="A0A0F9JX28"/>
<name>A0A0F9JX28_9ZZZZ</name>
<gene>
    <name evidence="1" type="ORF">LCGC14_1705790</name>
</gene>
<dbReference type="EMBL" id="LAZR01015138">
    <property type="protein sequence ID" value="KKM14473.1"/>
    <property type="molecule type" value="Genomic_DNA"/>
</dbReference>
<proteinExistence type="predicted"/>
<protein>
    <submittedName>
        <fullName evidence="1">Uncharacterized protein</fullName>
    </submittedName>
</protein>
<evidence type="ECO:0000313" key="1">
    <source>
        <dbReference type="EMBL" id="KKM14473.1"/>
    </source>
</evidence>
<comment type="caution">
    <text evidence="1">The sequence shown here is derived from an EMBL/GenBank/DDBJ whole genome shotgun (WGS) entry which is preliminary data.</text>
</comment>
<accession>A0A0F9JX28</accession>
<reference evidence="1" key="1">
    <citation type="journal article" date="2015" name="Nature">
        <title>Complex archaea that bridge the gap between prokaryotes and eukaryotes.</title>
        <authorList>
            <person name="Spang A."/>
            <person name="Saw J.H."/>
            <person name="Jorgensen S.L."/>
            <person name="Zaremba-Niedzwiedzka K."/>
            <person name="Martijn J."/>
            <person name="Lind A.E."/>
            <person name="van Eijk R."/>
            <person name="Schleper C."/>
            <person name="Guy L."/>
            <person name="Ettema T.J."/>
        </authorList>
    </citation>
    <scope>NUCLEOTIDE SEQUENCE</scope>
</reference>
<organism evidence="1">
    <name type="scientific">marine sediment metagenome</name>
    <dbReference type="NCBI Taxonomy" id="412755"/>
    <lineage>
        <taxon>unclassified sequences</taxon>
        <taxon>metagenomes</taxon>
        <taxon>ecological metagenomes</taxon>
    </lineage>
</organism>